<feature type="domain" description="NAD-dependent epimerase/dehydratase" evidence="1">
    <location>
        <begin position="1"/>
        <end position="211"/>
    </location>
</feature>
<dbReference type="AlphaFoldDB" id="A0A4R5A7Q2"/>
<accession>A0A4R5A7Q2</accession>
<dbReference type="Proteomes" id="UP000295217">
    <property type="component" value="Unassembled WGS sequence"/>
</dbReference>
<evidence type="ECO:0000313" key="3">
    <source>
        <dbReference type="Proteomes" id="UP000295217"/>
    </source>
</evidence>
<dbReference type="InterPro" id="IPR051783">
    <property type="entry name" value="NAD(P)-dependent_oxidoreduct"/>
</dbReference>
<dbReference type="InterPro" id="IPR001509">
    <property type="entry name" value="Epimerase_deHydtase"/>
</dbReference>
<dbReference type="PANTHER" id="PTHR48079:SF6">
    <property type="entry name" value="NAD(P)-BINDING DOMAIN-CONTAINING PROTEIN-RELATED"/>
    <property type="match status" value="1"/>
</dbReference>
<name>A0A4R5A7Q2_9ACTN</name>
<reference evidence="2 3" key="1">
    <citation type="submission" date="2019-02" db="EMBL/GenBank/DDBJ databases">
        <title>Draft genome sequences of novel Actinobacteria.</title>
        <authorList>
            <person name="Sahin N."/>
            <person name="Ay H."/>
            <person name="Saygin H."/>
        </authorList>
    </citation>
    <scope>NUCLEOTIDE SEQUENCE [LARGE SCALE GENOMIC DNA]</scope>
    <source>
        <strain evidence="2 3">8K307</strain>
    </source>
</reference>
<gene>
    <name evidence="2" type="ORF">E1262_18635</name>
</gene>
<keyword evidence="3" id="KW-1185">Reference proteome</keyword>
<dbReference type="Gene3D" id="3.40.50.720">
    <property type="entry name" value="NAD(P)-binding Rossmann-like Domain"/>
    <property type="match status" value="1"/>
</dbReference>
<dbReference type="EMBL" id="SMLB01000027">
    <property type="protein sequence ID" value="TDD67675.1"/>
    <property type="molecule type" value="Genomic_DNA"/>
</dbReference>
<proteinExistence type="predicted"/>
<evidence type="ECO:0000313" key="2">
    <source>
        <dbReference type="EMBL" id="TDD67675.1"/>
    </source>
</evidence>
<dbReference type="GO" id="GO:0004029">
    <property type="term" value="F:aldehyde dehydrogenase (NAD+) activity"/>
    <property type="evidence" value="ECO:0007669"/>
    <property type="project" value="TreeGrafter"/>
</dbReference>
<dbReference type="PANTHER" id="PTHR48079">
    <property type="entry name" value="PROTEIN YEEZ"/>
    <property type="match status" value="1"/>
</dbReference>
<dbReference type="InterPro" id="IPR036291">
    <property type="entry name" value="NAD(P)-bd_dom_sf"/>
</dbReference>
<dbReference type="SUPFAM" id="SSF51735">
    <property type="entry name" value="NAD(P)-binding Rossmann-fold domains"/>
    <property type="match status" value="1"/>
</dbReference>
<dbReference type="Pfam" id="PF01370">
    <property type="entry name" value="Epimerase"/>
    <property type="match status" value="1"/>
</dbReference>
<dbReference type="OrthoDB" id="8770295at2"/>
<evidence type="ECO:0000259" key="1">
    <source>
        <dbReference type="Pfam" id="PF01370"/>
    </source>
</evidence>
<sequence>MVTGAAGRIGRAVLDLLAVRGIEATALVLEDPGDLAASRVVVGSAGDVKVVRSALPGVDAVIHLAARPAPTSGTPVEVFADNTRATFTVLESAGAAGVRRAVIASSYSANGLPWTREPVPPAYLPVDERLPSAVEDPYALSKQADELTAAMMARRHGLTVVAVRYPFVGGVDERLAAHARLLTDDPARGVRELWSYLDVRDAALAALSALAVDDGAAHVVLVAAPETLVPYPTSELLRRYLPDVPVRRPLPGRTVPIDTSAAARLFGFAARYPLPA</sequence>
<protein>
    <submittedName>
        <fullName evidence="2">NAD(P)-dependent oxidoreductase</fullName>
    </submittedName>
</protein>
<dbReference type="GO" id="GO:0005737">
    <property type="term" value="C:cytoplasm"/>
    <property type="evidence" value="ECO:0007669"/>
    <property type="project" value="TreeGrafter"/>
</dbReference>
<comment type="caution">
    <text evidence="2">The sequence shown here is derived from an EMBL/GenBank/DDBJ whole genome shotgun (WGS) entry which is preliminary data.</text>
</comment>
<organism evidence="2 3">
    <name type="scientific">Jiangella aurantiaca</name>
    <dbReference type="NCBI Taxonomy" id="2530373"/>
    <lineage>
        <taxon>Bacteria</taxon>
        <taxon>Bacillati</taxon>
        <taxon>Actinomycetota</taxon>
        <taxon>Actinomycetes</taxon>
        <taxon>Jiangellales</taxon>
        <taxon>Jiangellaceae</taxon>
        <taxon>Jiangella</taxon>
    </lineage>
</organism>